<organism evidence="1 2">
    <name type="scientific">Candidatus Andersenbacteria bacterium RIFCSPHIGHO2_12_FULL_45_11</name>
    <dbReference type="NCBI Taxonomy" id="1797281"/>
    <lineage>
        <taxon>Bacteria</taxon>
        <taxon>Candidatus Anderseniibacteriota</taxon>
    </lineage>
</organism>
<protein>
    <submittedName>
        <fullName evidence="1">Uncharacterized protein</fullName>
    </submittedName>
</protein>
<dbReference type="AlphaFoldDB" id="A0A1G1X4T9"/>
<proteinExistence type="predicted"/>
<dbReference type="EMBL" id="MHHR01000005">
    <property type="protein sequence ID" value="OGY35025.1"/>
    <property type="molecule type" value="Genomic_DNA"/>
</dbReference>
<evidence type="ECO:0000313" key="2">
    <source>
        <dbReference type="Proteomes" id="UP000177528"/>
    </source>
</evidence>
<evidence type="ECO:0000313" key="1">
    <source>
        <dbReference type="EMBL" id="OGY35025.1"/>
    </source>
</evidence>
<dbReference type="Proteomes" id="UP000177528">
    <property type="component" value="Unassembled WGS sequence"/>
</dbReference>
<gene>
    <name evidence="1" type="ORF">A3D99_00590</name>
</gene>
<reference evidence="1 2" key="1">
    <citation type="journal article" date="2016" name="Nat. Commun.">
        <title>Thousands of microbial genomes shed light on interconnected biogeochemical processes in an aquifer system.</title>
        <authorList>
            <person name="Anantharaman K."/>
            <person name="Brown C.T."/>
            <person name="Hug L.A."/>
            <person name="Sharon I."/>
            <person name="Castelle C.J."/>
            <person name="Probst A.J."/>
            <person name="Thomas B.C."/>
            <person name="Singh A."/>
            <person name="Wilkins M.J."/>
            <person name="Karaoz U."/>
            <person name="Brodie E.L."/>
            <person name="Williams K.H."/>
            <person name="Hubbard S.S."/>
            <person name="Banfield J.F."/>
        </authorList>
    </citation>
    <scope>NUCLEOTIDE SEQUENCE [LARGE SCALE GENOMIC DNA]</scope>
</reference>
<comment type="caution">
    <text evidence="1">The sequence shown here is derived from an EMBL/GenBank/DDBJ whole genome shotgun (WGS) entry which is preliminary data.</text>
</comment>
<sequence>MNNIFKRAFAVLIVAGVWGTSITIAQTGAKIIPRNPNDASINEGASGTRSAGFKTNVNPLIGNLPASYFPFHGLGTAIGSLVTPGGVQAPSPANPSGYGFKPLVQQVFPYMYSETGRLNRLFAGFKGIGGKNVTDFARLGTPGGQNPGDPYWIGFPRPGNVENPPVAQALHHPWDCYCRWDEQVWCPNFLNFPLWSTSGSPHILPTQNAPSSCQACFGVNRIRKHDFYVGTSKGGAFYGYPGSYPADTGYQECLRQSVDSYAASGPGGFAPGEPELYGL</sequence>
<accession>A0A1G1X4T9</accession>
<name>A0A1G1X4T9_9BACT</name>